<evidence type="ECO:0000256" key="1">
    <source>
        <dbReference type="SAM" id="MobiDB-lite"/>
    </source>
</evidence>
<sequence length="257" mass="27585">MGGFGESTDTMTLKKKSNKKRRGSKKTDTNHNRKGSLGTNSTGHHSPESTTGPKGSIKSKSSITSKASIKSKSSNSNMNGMVERRLSLAGHGISAGITLPKGTAVLFSELKAKEDDDDLLDSNNVHLFAYDNPAVSNSATSLSSLHCSSTILPPPPEFQDDKVKGSPFNTSDRGHIEDPPTAIVRPSVKQPPAKVILNQREPNNSVHIPMQDFAHSCTNTFQREDCRSDLTASAAGMDPTMAPSSFLWSLNDKTFVS</sequence>
<evidence type="ECO:0000313" key="3">
    <source>
        <dbReference type="Proteomes" id="UP001208570"/>
    </source>
</evidence>
<dbReference type="EMBL" id="JAODUP010000001">
    <property type="protein sequence ID" value="KAK2170676.1"/>
    <property type="molecule type" value="Genomic_DNA"/>
</dbReference>
<comment type="caution">
    <text evidence="2">The sequence shown here is derived from an EMBL/GenBank/DDBJ whole genome shotgun (WGS) entry which is preliminary data.</text>
</comment>
<name>A0AAD9KGA1_9ANNE</name>
<accession>A0AAD9KGA1</accession>
<protein>
    <submittedName>
        <fullName evidence="2">Uncharacterized protein</fullName>
    </submittedName>
</protein>
<proteinExistence type="predicted"/>
<feature type="compositionally biased region" description="Basic residues" evidence="1">
    <location>
        <begin position="13"/>
        <end position="24"/>
    </location>
</feature>
<feature type="compositionally biased region" description="Low complexity" evidence="1">
    <location>
        <begin position="49"/>
        <end position="78"/>
    </location>
</feature>
<feature type="region of interest" description="Disordered" evidence="1">
    <location>
        <begin position="1"/>
        <end position="78"/>
    </location>
</feature>
<evidence type="ECO:0000313" key="2">
    <source>
        <dbReference type="EMBL" id="KAK2170676.1"/>
    </source>
</evidence>
<reference evidence="2" key="1">
    <citation type="journal article" date="2023" name="Mol. Biol. Evol.">
        <title>Third-Generation Sequencing Reveals the Adaptive Role of the Epigenome in Three Deep-Sea Polychaetes.</title>
        <authorList>
            <person name="Perez M."/>
            <person name="Aroh O."/>
            <person name="Sun Y."/>
            <person name="Lan Y."/>
            <person name="Juniper S.K."/>
            <person name="Young C.R."/>
            <person name="Angers B."/>
            <person name="Qian P.Y."/>
        </authorList>
    </citation>
    <scope>NUCLEOTIDE SEQUENCE</scope>
    <source>
        <strain evidence="2">P08H-3</strain>
    </source>
</reference>
<keyword evidence="3" id="KW-1185">Reference proteome</keyword>
<gene>
    <name evidence="2" type="ORF">LSH36_1g12000</name>
</gene>
<organism evidence="2 3">
    <name type="scientific">Paralvinella palmiformis</name>
    <dbReference type="NCBI Taxonomy" id="53620"/>
    <lineage>
        <taxon>Eukaryota</taxon>
        <taxon>Metazoa</taxon>
        <taxon>Spiralia</taxon>
        <taxon>Lophotrochozoa</taxon>
        <taxon>Annelida</taxon>
        <taxon>Polychaeta</taxon>
        <taxon>Sedentaria</taxon>
        <taxon>Canalipalpata</taxon>
        <taxon>Terebellida</taxon>
        <taxon>Terebelliformia</taxon>
        <taxon>Alvinellidae</taxon>
        <taxon>Paralvinella</taxon>
    </lineage>
</organism>
<dbReference type="AlphaFoldDB" id="A0AAD9KGA1"/>
<dbReference type="Proteomes" id="UP001208570">
    <property type="component" value="Unassembled WGS sequence"/>
</dbReference>